<evidence type="ECO:0000256" key="1">
    <source>
        <dbReference type="SAM" id="Coils"/>
    </source>
</evidence>
<dbReference type="PROSITE" id="PS50878">
    <property type="entry name" value="RT_POL"/>
    <property type="match status" value="1"/>
</dbReference>
<name>A0A183GWN6_HELPZ</name>
<keyword evidence="3" id="KW-1185">Reference proteome</keyword>
<dbReference type="PANTHER" id="PTHR35450:SF2">
    <property type="entry name" value="REVERSE TRANSCRIPTASE DOMAIN-CONTAINING PROTEIN"/>
    <property type="match status" value="1"/>
</dbReference>
<reference evidence="4" key="1">
    <citation type="submission" date="2019-09" db="UniProtKB">
        <authorList>
            <consortium name="WormBaseParasite"/>
        </authorList>
    </citation>
    <scope>IDENTIFICATION</scope>
</reference>
<evidence type="ECO:0000313" key="4">
    <source>
        <dbReference type="WBParaSite" id="HPBE_0002710601-mRNA-1"/>
    </source>
</evidence>
<dbReference type="InterPro" id="IPR000477">
    <property type="entry name" value="RT_dom"/>
</dbReference>
<sequence length="386" mass="44094">LNAAVYAVGKAITSVINDSGAEKTGYKHQQIREAKGQRDTLLSFISTLANELARRERTERNPPSEAYLKIAELSGARKTGEVLRLLRKLKDELHISNQEIQKNEDAARRYKERKRGYPAVAREPRDMNIETPVEEIREYWRGIVGTPQSFTPTSQLIDWARREGRAPYKNKVSVTEEEWKSIFSKIRPWKATGPDGIQGYWWKHLPEAKLKLKKWCELATRNPGEAVPNWLCRGKVVLIPKGKAGPKGPGDFRPIACLNTCYKVLTAMMARKIHQCIESRFPTEQVAMRKGVWGCTHAHILDQTICKDARWRNKELHMLWVDMTKAFDSVSHKAIKWILTKLGSTPLQIKNGIMQGDTLSPLLFCIAIMPISDWIRTHITPYQTAT</sequence>
<organism evidence="3 4">
    <name type="scientific">Heligmosomoides polygyrus</name>
    <name type="common">Parasitic roundworm</name>
    <dbReference type="NCBI Taxonomy" id="6339"/>
    <lineage>
        <taxon>Eukaryota</taxon>
        <taxon>Metazoa</taxon>
        <taxon>Ecdysozoa</taxon>
        <taxon>Nematoda</taxon>
        <taxon>Chromadorea</taxon>
        <taxon>Rhabditida</taxon>
        <taxon>Rhabditina</taxon>
        <taxon>Rhabditomorpha</taxon>
        <taxon>Strongyloidea</taxon>
        <taxon>Heligmosomidae</taxon>
        <taxon>Heligmosomoides</taxon>
    </lineage>
</organism>
<feature type="domain" description="Reverse transcriptase" evidence="2">
    <location>
        <begin position="220"/>
        <end position="386"/>
    </location>
</feature>
<dbReference type="InterPro" id="IPR043502">
    <property type="entry name" value="DNA/RNA_pol_sf"/>
</dbReference>
<keyword evidence="1" id="KW-0175">Coiled coil</keyword>
<dbReference type="SUPFAM" id="SSF56672">
    <property type="entry name" value="DNA/RNA polymerases"/>
    <property type="match status" value="1"/>
</dbReference>
<dbReference type="WBParaSite" id="HPBE_0002710601-mRNA-1">
    <property type="protein sequence ID" value="HPBE_0002710601-mRNA-1"/>
    <property type="gene ID" value="HPBE_0002710601"/>
</dbReference>
<dbReference type="Pfam" id="PF00078">
    <property type="entry name" value="RVT_1"/>
    <property type="match status" value="1"/>
</dbReference>
<dbReference type="AlphaFoldDB" id="A0A183GWN6"/>
<feature type="coiled-coil region" evidence="1">
    <location>
        <begin position="86"/>
        <end position="113"/>
    </location>
</feature>
<evidence type="ECO:0000259" key="2">
    <source>
        <dbReference type="PROSITE" id="PS50878"/>
    </source>
</evidence>
<proteinExistence type="predicted"/>
<dbReference type="CDD" id="cd01650">
    <property type="entry name" value="RT_nLTR_like"/>
    <property type="match status" value="1"/>
</dbReference>
<evidence type="ECO:0000313" key="3">
    <source>
        <dbReference type="Proteomes" id="UP000050761"/>
    </source>
</evidence>
<protein>
    <submittedName>
        <fullName evidence="4">Reverse transcriptase domain-containing protein</fullName>
    </submittedName>
</protein>
<dbReference type="PANTHER" id="PTHR35450">
    <property type="entry name" value="REVERSE TRANSCRIPTASE DOMAIN-CONTAINING PROTEIN"/>
    <property type="match status" value="1"/>
</dbReference>
<accession>A0A183GWN6</accession>
<dbReference type="Proteomes" id="UP000050761">
    <property type="component" value="Unassembled WGS sequence"/>
</dbReference>